<organism evidence="2 3">
    <name type="scientific">Daphnia magna</name>
    <dbReference type="NCBI Taxonomy" id="35525"/>
    <lineage>
        <taxon>Eukaryota</taxon>
        <taxon>Metazoa</taxon>
        <taxon>Ecdysozoa</taxon>
        <taxon>Arthropoda</taxon>
        <taxon>Crustacea</taxon>
        <taxon>Branchiopoda</taxon>
        <taxon>Diplostraca</taxon>
        <taxon>Cladocera</taxon>
        <taxon>Anomopoda</taxon>
        <taxon>Daphniidae</taxon>
        <taxon>Daphnia</taxon>
    </lineage>
</organism>
<evidence type="ECO:0000313" key="3">
    <source>
        <dbReference type="Proteomes" id="UP001234178"/>
    </source>
</evidence>
<sequence>MYSTSDLNICRTSDGLHCVMWDITVVVVIASARILARPRSGVKRLSSSLRARLHLSFPCFLCCIHIENRSMKS</sequence>
<accession>A0ABQ9ZMB4</accession>
<evidence type="ECO:0000256" key="1">
    <source>
        <dbReference type="SAM" id="Phobius"/>
    </source>
</evidence>
<feature type="transmembrane region" description="Helical" evidence="1">
    <location>
        <begin position="20"/>
        <end position="36"/>
    </location>
</feature>
<proteinExistence type="predicted"/>
<dbReference type="EMBL" id="JAOYFB010000004">
    <property type="protein sequence ID" value="KAK4013614.1"/>
    <property type="molecule type" value="Genomic_DNA"/>
</dbReference>
<keyword evidence="1" id="KW-0472">Membrane</keyword>
<evidence type="ECO:0000313" key="2">
    <source>
        <dbReference type="EMBL" id="KAK4013614.1"/>
    </source>
</evidence>
<reference evidence="2 3" key="1">
    <citation type="journal article" date="2023" name="Nucleic Acids Res.">
        <title>The hologenome of Daphnia magna reveals possible DNA methylation and microbiome-mediated evolution of the host genome.</title>
        <authorList>
            <person name="Chaturvedi A."/>
            <person name="Li X."/>
            <person name="Dhandapani V."/>
            <person name="Marshall H."/>
            <person name="Kissane S."/>
            <person name="Cuenca-Cambronero M."/>
            <person name="Asole G."/>
            <person name="Calvet F."/>
            <person name="Ruiz-Romero M."/>
            <person name="Marangio P."/>
            <person name="Guigo R."/>
            <person name="Rago D."/>
            <person name="Mirbahai L."/>
            <person name="Eastwood N."/>
            <person name="Colbourne J.K."/>
            <person name="Zhou J."/>
            <person name="Mallon E."/>
            <person name="Orsini L."/>
        </authorList>
    </citation>
    <scope>NUCLEOTIDE SEQUENCE [LARGE SCALE GENOMIC DNA]</scope>
    <source>
        <strain evidence="2">LRV0_1</strain>
    </source>
</reference>
<comment type="caution">
    <text evidence="2">The sequence shown here is derived from an EMBL/GenBank/DDBJ whole genome shotgun (WGS) entry which is preliminary data.</text>
</comment>
<keyword evidence="1" id="KW-1133">Transmembrane helix</keyword>
<protein>
    <submittedName>
        <fullName evidence="2">Uncharacterized protein</fullName>
    </submittedName>
</protein>
<keyword evidence="1" id="KW-0812">Transmembrane</keyword>
<keyword evidence="3" id="KW-1185">Reference proteome</keyword>
<name>A0ABQ9ZMB4_9CRUS</name>
<gene>
    <name evidence="2" type="ORF">OUZ56_026167</name>
</gene>
<dbReference type="Proteomes" id="UP001234178">
    <property type="component" value="Unassembled WGS sequence"/>
</dbReference>